<comment type="caution">
    <text evidence="1">The sequence shown here is derived from an EMBL/GenBank/DDBJ whole genome shotgun (WGS) entry which is preliminary data.</text>
</comment>
<gene>
    <name evidence="1" type="ORF">PACLA_8A026515</name>
</gene>
<dbReference type="Proteomes" id="UP001152795">
    <property type="component" value="Unassembled WGS sequence"/>
</dbReference>
<evidence type="ECO:0000313" key="1">
    <source>
        <dbReference type="EMBL" id="CAB3982853.1"/>
    </source>
</evidence>
<name>A0A7D9DD42_PARCT</name>
<dbReference type="EMBL" id="CACRXK020000546">
    <property type="protein sequence ID" value="CAB3982853.1"/>
    <property type="molecule type" value="Genomic_DNA"/>
</dbReference>
<proteinExistence type="predicted"/>
<dbReference type="AlphaFoldDB" id="A0A7D9DD42"/>
<protein>
    <submittedName>
        <fullName evidence="1">Uncharacterized protein</fullName>
    </submittedName>
</protein>
<reference evidence="1" key="1">
    <citation type="submission" date="2020-04" db="EMBL/GenBank/DDBJ databases">
        <authorList>
            <person name="Alioto T."/>
            <person name="Alioto T."/>
            <person name="Gomez Garrido J."/>
        </authorList>
    </citation>
    <scope>NUCLEOTIDE SEQUENCE</scope>
    <source>
        <strain evidence="1">A484AB</strain>
    </source>
</reference>
<accession>A0A7D9DD42</accession>
<evidence type="ECO:0000313" key="2">
    <source>
        <dbReference type="Proteomes" id="UP001152795"/>
    </source>
</evidence>
<organism evidence="1 2">
    <name type="scientific">Paramuricea clavata</name>
    <name type="common">Red gorgonian</name>
    <name type="synonym">Violescent sea-whip</name>
    <dbReference type="NCBI Taxonomy" id="317549"/>
    <lineage>
        <taxon>Eukaryota</taxon>
        <taxon>Metazoa</taxon>
        <taxon>Cnidaria</taxon>
        <taxon>Anthozoa</taxon>
        <taxon>Octocorallia</taxon>
        <taxon>Malacalcyonacea</taxon>
        <taxon>Plexauridae</taxon>
        <taxon>Paramuricea</taxon>
    </lineage>
</organism>
<dbReference type="PANTHER" id="PTHR46601">
    <property type="entry name" value="ULP_PROTEASE DOMAIN-CONTAINING PROTEIN"/>
    <property type="match status" value="1"/>
</dbReference>
<dbReference type="PANTHER" id="PTHR46601:SF2">
    <property type="entry name" value="UBIQUITIN-LIKE PROTEASE FAMILY PROFILE DOMAIN-CONTAINING PROTEIN"/>
    <property type="match status" value="1"/>
</dbReference>
<sequence>MPQVDFSENYTCMFQEEIQRAHWKQDQVILVTAVLLFDGKLHPSVITSDNLDHGKDTIVAYIYHLQDTLSNTVETISIWSYGPLSQFKNRFIVAAISALQEKHKVNIRRKFFATSHGKGSVVGIGGSVKRQVWTSVSTRKAIVTDATFAQLAKQASNMLRS</sequence>
<dbReference type="OrthoDB" id="5984309at2759"/>
<keyword evidence="2" id="KW-1185">Reference proteome</keyword>